<organism evidence="5 6">
    <name type="scientific">Phyllotreta striolata</name>
    <name type="common">Striped flea beetle</name>
    <name type="synonym">Crioceris striolata</name>
    <dbReference type="NCBI Taxonomy" id="444603"/>
    <lineage>
        <taxon>Eukaryota</taxon>
        <taxon>Metazoa</taxon>
        <taxon>Ecdysozoa</taxon>
        <taxon>Arthropoda</taxon>
        <taxon>Hexapoda</taxon>
        <taxon>Insecta</taxon>
        <taxon>Pterygota</taxon>
        <taxon>Neoptera</taxon>
        <taxon>Endopterygota</taxon>
        <taxon>Coleoptera</taxon>
        <taxon>Polyphaga</taxon>
        <taxon>Cucujiformia</taxon>
        <taxon>Chrysomeloidea</taxon>
        <taxon>Chrysomelidae</taxon>
        <taxon>Galerucinae</taxon>
        <taxon>Alticini</taxon>
        <taxon>Phyllotreta</taxon>
    </lineage>
</organism>
<reference evidence="5" key="1">
    <citation type="submission" date="2022-01" db="EMBL/GenBank/DDBJ databases">
        <authorList>
            <person name="King R."/>
        </authorList>
    </citation>
    <scope>NUCLEOTIDE SEQUENCE</scope>
</reference>
<dbReference type="Proteomes" id="UP001153712">
    <property type="component" value="Chromosome 1"/>
</dbReference>
<dbReference type="Pfam" id="PF10507">
    <property type="entry name" value="TMEM65"/>
    <property type="match status" value="1"/>
</dbReference>
<evidence type="ECO:0000313" key="6">
    <source>
        <dbReference type="Proteomes" id="UP001153712"/>
    </source>
</evidence>
<dbReference type="PANTHER" id="PTHR21706:SF15">
    <property type="entry name" value="TRANSMEMBRANE PROTEIN 65"/>
    <property type="match status" value="1"/>
</dbReference>
<comment type="subcellular location">
    <subcellularLocation>
        <location evidence="1">Membrane</location>
        <topology evidence="1">Multi-pass membrane protein</topology>
    </subcellularLocation>
</comment>
<dbReference type="AlphaFoldDB" id="A0A9P0DKE6"/>
<evidence type="ECO:0000256" key="2">
    <source>
        <dbReference type="ARBA" id="ARBA00022692"/>
    </source>
</evidence>
<name>A0A9P0DKE6_PHYSR</name>
<keyword evidence="2" id="KW-0812">Transmembrane</keyword>
<dbReference type="PANTHER" id="PTHR21706">
    <property type="entry name" value="TRANSMEMBRANE PROTEIN 65"/>
    <property type="match status" value="1"/>
</dbReference>
<evidence type="ECO:0000256" key="3">
    <source>
        <dbReference type="ARBA" id="ARBA00022989"/>
    </source>
</evidence>
<gene>
    <name evidence="5" type="ORF">PHYEVI_LOCUS1101</name>
</gene>
<dbReference type="InterPro" id="IPR019537">
    <property type="entry name" value="TMEM65"/>
</dbReference>
<evidence type="ECO:0008006" key="7">
    <source>
        <dbReference type="Google" id="ProtNLM"/>
    </source>
</evidence>
<keyword evidence="6" id="KW-1185">Reference proteome</keyword>
<proteinExistence type="predicted"/>
<dbReference type="EMBL" id="OU900094">
    <property type="protein sequence ID" value="CAH1141887.1"/>
    <property type="molecule type" value="Genomic_DNA"/>
</dbReference>
<protein>
    <recommendedName>
        <fullName evidence="7">Transmembrane protein 65</fullName>
    </recommendedName>
</protein>
<dbReference type="GO" id="GO:0005739">
    <property type="term" value="C:mitochondrion"/>
    <property type="evidence" value="ECO:0007669"/>
    <property type="project" value="TreeGrafter"/>
</dbReference>
<dbReference type="GO" id="GO:0016020">
    <property type="term" value="C:membrane"/>
    <property type="evidence" value="ECO:0007669"/>
    <property type="project" value="UniProtKB-SubCell"/>
</dbReference>
<evidence type="ECO:0000256" key="1">
    <source>
        <dbReference type="ARBA" id="ARBA00004141"/>
    </source>
</evidence>
<evidence type="ECO:0000256" key="4">
    <source>
        <dbReference type="ARBA" id="ARBA00023136"/>
    </source>
</evidence>
<accession>A0A9P0DKE6</accession>
<evidence type="ECO:0000313" key="5">
    <source>
        <dbReference type="EMBL" id="CAH1141887.1"/>
    </source>
</evidence>
<keyword evidence="3" id="KW-1133">Transmembrane helix</keyword>
<dbReference type="OrthoDB" id="430821at2759"/>
<sequence>MATKILKTKSAYSLFHKSLTGCFQQTTAPVQLFAKYRNNLANLNVNSNLKFSVSATVSGTAGHAETTSTTQGLSKLQAQELILRLNGEERNVLMTALHEFQSKQVKDEYEGQLAASRWRSKFGRPSKLPRLGDVDPTGTYCTFPEDWMKKKMAAAVPKPTTRNLIDIGIANSIPFIGFGFLDNFFMLVFGDYIDMYVGSYFCLTTMGAAALGNTMSDVMGIGSAFYVERLANKIGFRPPKLSPIQLDMSCCRNSANTGRVLGVTLGCLLGMCPLLFKKSKEEEDEEKRLEKIASQAA</sequence>
<keyword evidence="4" id="KW-0472">Membrane</keyword>